<protein>
    <submittedName>
        <fullName evidence="1">Uncharacterized protein</fullName>
    </submittedName>
</protein>
<name>H2Y2Q2_CIOIN</name>
<dbReference type="Ensembl" id="ENSCINT00000033733.1">
    <property type="protein sequence ID" value="ENSCINP00000036187.1"/>
    <property type="gene ID" value="ENSCING00000020113.1"/>
</dbReference>
<accession>H2Y2Q2</accession>
<dbReference type="Proteomes" id="UP000008144">
    <property type="component" value="Chromosome 7"/>
</dbReference>
<reference evidence="1" key="2">
    <citation type="journal article" date="2008" name="Genome Biol.">
        <title>Improved genome assembly and evidence-based global gene model set for the chordate Ciona intestinalis: new insight into intron and operon populations.</title>
        <authorList>
            <person name="Satou Y."/>
            <person name="Mineta K."/>
            <person name="Ogasawara M."/>
            <person name="Sasakura Y."/>
            <person name="Shoguchi E."/>
            <person name="Ueno K."/>
            <person name="Yamada L."/>
            <person name="Matsumoto J."/>
            <person name="Wasserscheid J."/>
            <person name="Dewar K."/>
            <person name="Wiley G.B."/>
            <person name="Macmil S.L."/>
            <person name="Roe B.A."/>
            <person name="Zeller R.W."/>
            <person name="Hastings K.E."/>
            <person name="Lemaire P."/>
            <person name="Lindquist E."/>
            <person name="Endo T."/>
            <person name="Hotta K."/>
            <person name="Inaba K."/>
        </authorList>
    </citation>
    <scope>NUCLEOTIDE SEQUENCE [LARGE SCALE GENOMIC DNA]</scope>
    <source>
        <strain evidence="1">wild type</strain>
    </source>
</reference>
<reference evidence="1" key="4">
    <citation type="submission" date="2025-09" db="UniProtKB">
        <authorList>
            <consortium name="Ensembl"/>
        </authorList>
    </citation>
    <scope>IDENTIFICATION</scope>
</reference>
<dbReference type="HOGENOM" id="CLU_2960022_0_0_1"/>
<reference evidence="1" key="3">
    <citation type="submission" date="2025-08" db="UniProtKB">
        <authorList>
            <consortium name="Ensembl"/>
        </authorList>
    </citation>
    <scope>IDENTIFICATION</scope>
</reference>
<sequence length="59" mass="6425">MQCDVAGVLDRHMWIVHQISIISSNMTIANSGLNLRSLGVACYRPSPLYNAIGPDTNIP</sequence>
<evidence type="ECO:0000313" key="1">
    <source>
        <dbReference type="Ensembl" id="ENSCINP00000036187.1"/>
    </source>
</evidence>
<organism evidence="1 2">
    <name type="scientific">Ciona intestinalis</name>
    <name type="common">Transparent sea squirt</name>
    <name type="synonym">Ascidia intestinalis</name>
    <dbReference type="NCBI Taxonomy" id="7719"/>
    <lineage>
        <taxon>Eukaryota</taxon>
        <taxon>Metazoa</taxon>
        <taxon>Chordata</taxon>
        <taxon>Tunicata</taxon>
        <taxon>Ascidiacea</taxon>
        <taxon>Phlebobranchia</taxon>
        <taxon>Cionidae</taxon>
        <taxon>Ciona</taxon>
    </lineage>
</organism>
<evidence type="ECO:0000313" key="2">
    <source>
        <dbReference type="Proteomes" id="UP000008144"/>
    </source>
</evidence>
<dbReference type="AlphaFoldDB" id="H2Y2Q2"/>
<keyword evidence="2" id="KW-1185">Reference proteome</keyword>
<dbReference type="EMBL" id="EAAA01002469">
    <property type="status" value="NOT_ANNOTATED_CDS"/>
    <property type="molecule type" value="Genomic_DNA"/>
</dbReference>
<proteinExistence type="predicted"/>
<reference evidence="2" key="1">
    <citation type="journal article" date="2002" name="Science">
        <title>The draft genome of Ciona intestinalis: insights into chordate and vertebrate origins.</title>
        <authorList>
            <person name="Dehal P."/>
            <person name="Satou Y."/>
            <person name="Campbell R.K."/>
            <person name="Chapman J."/>
            <person name="Degnan B."/>
            <person name="De Tomaso A."/>
            <person name="Davidson B."/>
            <person name="Di Gregorio A."/>
            <person name="Gelpke M."/>
            <person name="Goodstein D.M."/>
            <person name="Harafuji N."/>
            <person name="Hastings K.E."/>
            <person name="Ho I."/>
            <person name="Hotta K."/>
            <person name="Huang W."/>
            <person name="Kawashima T."/>
            <person name="Lemaire P."/>
            <person name="Martinez D."/>
            <person name="Meinertzhagen I.A."/>
            <person name="Necula S."/>
            <person name="Nonaka M."/>
            <person name="Putnam N."/>
            <person name="Rash S."/>
            <person name="Saiga H."/>
            <person name="Satake M."/>
            <person name="Terry A."/>
            <person name="Yamada L."/>
            <person name="Wang H.G."/>
            <person name="Awazu S."/>
            <person name="Azumi K."/>
            <person name="Boore J."/>
            <person name="Branno M."/>
            <person name="Chin-Bow S."/>
            <person name="DeSantis R."/>
            <person name="Doyle S."/>
            <person name="Francino P."/>
            <person name="Keys D.N."/>
            <person name="Haga S."/>
            <person name="Hayashi H."/>
            <person name="Hino K."/>
            <person name="Imai K.S."/>
            <person name="Inaba K."/>
            <person name="Kano S."/>
            <person name="Kobayashi K."/>
            <person name="Kobayashi M."/>
            <person name="Lee B.I."/>
            <person name="Makabe K.W."/>
            <person name="Manohar C."/>
            <person name="Matassi G."/>
            <person name="Medina M."/>
            <person name="Mochizuki Y."/>
            <person name="Mount S."/>
            <person name="Morishita T."/>
            <person name="Miura S."/>
            <person name="Nakayama A."/>
            <person name="Nishizaka S."/>
            <person name="Nomoto H."/>
            <person name="Ohta F."/>
            <person name="Oishi K."/>
            <person name="Rigoutsos I."/>
            <person name="Sano M."/>
            <person name="Sasaki A."/>
            <person name="Sasakura Y."/>
            <person name="Shoguchi E."/>
            <person name="Shin-i T."/>
            <person name="Spagnuolo A."/>
            <person name="Stainier D."/>
            <person name="Suzuki M.M."/>
            <person name="Tassy O."/>
            <person name="Takatori N."/>
            <person name="Tokuoka M."/>
            <person name="Yagi K."/>
            <person name="Yoshizaki F."/>
            <person name="Wada S."/>
            <person name="Zhang C."/>
            <person name="Hyatt P.D."/>
            <person name="Larimer F."/>
            <person name="Detter C."/>
            <person name="Doggett N."/>
            <person name="Glavina T."/>
            <person name="Hawkins T."/>
            <person name="Richardson P."/>
            <person name="Lucas S."/>
            <person name="Kohara Y."/>
            <person name="Levine M."/>
            <person name="Satoh N."/>
            <person name="Rokhsar D.S."/>
        </authorList>
    </citation>
    <scope>NUCLEOTIDE SEQUENCE [LARGE SCALE GENOMIC DNA]</scope>
</reference>
<dbReference type="InParanoid" id="H2Y2Q2"/>